<accession>A0ABP9E670</accession>
<evidence type="ECO:0000256" key="5">
    <source>
        <dbReference type="ARBA" id="ARBA00023136"/>
    </source>
</evidence>
<feature type="transmembrane region" description="Helical" evidence="6">
    <location>
        <begin position="356"/>
        <end position="375"/>
    </location>
</feature>
<feature type="transmembrane region" description="Helical" evidence="6">
    <location>
        <begin position="421"/>
        <end position="441"/>
    </location>
</feature>
<evidence type="ECO:0000313" key="8">
    <source>
        <dbReference type="EMBL" id="GAA4867185.1"/>
    </source>
</evidence>
<comment type="caution">
    <text evidence="8">The sequence shown here is derived from an EMBL/GenBank/DDBJ whole genome shotgun (WGS) entry which is preliminary data.</text>
</comment>
<keyword evidence="9" id="KW-1185">Reference proteome</keyword>
<dbReference type="PANTHER" id="PTHR30619">
    <property type="entry name" value="DNA INTERNALIZATION/COMPETENCE PROTEIN COMEC/REC2"/>
    <property type="match status" value="1"/>
</dbReference>
<dbReference type="CDD" id="cd07731">
    <property type="entry name" value="ComA-like_MBL-fold"/>
    <property type="match status" value="1"/>
</dbReference>
<evidence type="ECO:0000313" key="9">
    <source>
        <dbReference type="Proteomes" id="UP001501323"/>
    </source>
</evidence>
<name>A0ABP9E670_9GAMM</name>
<proteinExistence type="predicted"/>
<dbReference type="Proteomes" id="UP001501323">
    <property type="component" value="Unassembled WGS sequence"/>
</dbReference>
<dbReference type="Pfam" id="PF03772">
    <property type="entry name" value="Competence"/>
    <property type="match status" value="1"/>
</dbReference>
<feature type="transmembrane region" description="Helical" evidence="6">
    <location>
        <begin position="476"/>
        <end position="497"/>
    </location>
</feature>
<sequence length="795" mass="84383">MRAPATTHVPPPFGVAAACALLAGIAACLQWPVLAPGVWMLVALSVGAWLWRRQDRLRLAGVLLAGYGLCGLHASASLAGQLPPDFERADATIAGRVLELPQHEARRTRFLFKVDGDSGQHAFLRGRTLRLSWYDGYREQGDPRRLTLAPGSRWRLTARLRAPRGLRNPGSLDSEKHAFAQRVAATGYVRDPDTATSLSPPGGIDHWRDAMATRIDAAVPGATSRYLRALAVGDTRALAEQDWEALRAVGLTHLIAISGFHVGLVAGFFALVAAAAWRILAPLGRLLPRPQAAAAAALVGACGYAAVAGFGLPTVRTMLMVAVVVAARLWRRPLGVAPALALAAIVILLLDPLAVLAAGFWLSFAGVAWLAWCLPDARGGRRIVGEFLSAQGVATLGLLPLTVVLFGQASLAGPVANLVAIPWWSLVVVPLALLGTALEALHAGWGGAAWRLAGACFDLSWPLFQRMADSGLALWWLPEAASLALPLAVFAAFWCLLPRGVPGKPLALLLWMPLLWPDRKLPAHGEAEIVVIDVGQGLSVLVRTRTSALLYDTGMAVVDGYDAGERAVVPTLHALGVRRLERVVISHGDADHAGGYAAVRRRFPPDVAHAPEGSGVEGTQACLAGHGWRRDGVDFRFLHPPRHFPYLRNEASCVLRIETAHGAALLAGDIGEVIEEGLAARHAADLRADVVLAPHHGSRHSSGSAFVAATGARFALVSAGHGNRFGHPHPDTLARWRDAGAEVLSTADAGALRIRLGQAGIFASSRRDTHRRPWDAVHGRARLGPGAGGISYRPD</sequence>
<feature type="transmembrane region" description="Helical" evidence="6">
    <location>
        <begin position="254"/>
        <end position="280"/>
    </location>
</feature>
<evidence type="ECO:0000256" key="2">
    <source>
        <dbReference type="ARBA" id="ARBA00022475"/>
    </source>
</evidence>
<evidence type="ECO:0000256" key="1">
    <source>
        <dbReference type="ARBA" id="ARBA00004651"/>
    </source>
</evidence>
<gene>
    <name evidence="8" type="ORF">GCM10023332_19430</name>
</gene>
<reference evidence="9" key="1">
    <citation type="journal article" date="2019" name="Int. J. Syst. Evol. Microbiol.">
        <title>The Global Catalogue of Microorganisms (GCM) 10K type strain sequencing project: providing services to taxonomists for standard genome sequencing and annotation.</title>
        <authorList>
            <consortium name="The Broad Institute Genomics Platform"/>
            <consortium name="The Broad Institute Genome Sequencing Center for Infectious Disease"/>
            <person name="Wu L."/>
            <person name="Ma J."/>
        </authorList>
    </citation>
    <scope>NUCLEOTIDE SEQUENCE [LARGE SCALE GENOMIC DNA]</scope>
    <source>
        <strain evidence="9">JCM 18392</strain>
    </source>
</reference>
<dbReference type="Pfam" id="PF00753">
    <property type="entry name" value="Lactamase_B"/>
    <property type="match status" value="1"/>
</dbReference>
<dbReference type="EMBL" id="BAABJY010000002">
    <property type="protein sequence ID" value="GAA4867185.1"/>
    <property type="molecule type" value="Genomic_DNA"/>
</dbReference>
<dbReference type="InterPro" id="IPR035681">
    <property type="entry name" value="ComA-like_MBL"/>
</dbReference>
<evidence type="ECO:0000259" key="7">
    <source>
        <dbReference type="SMART" id="SM00849"/>
    </source>
</evidence>
<dbReference type="InterPro" id="IPR052159">
    <property type="entry name" value="Competence_DNA_uptake"/>
</dbReference>
<dbReference type="InterPro" id="IPR001279">
    <property type="entry name" value="Metallo-B-lactamas"/>
</dbReference>
<comment type="subcellular location">
    <subcellularLocation>
        <location evidence="1">Cell membrane</location>
        <topology evidence="1">Multi-pass membrane protein</topology>
    </subcellularLocation>
</comment>
<feature type="transmembrane region" description="Helical" evidence="6">
    <location>
        <begin position="292"/>
        <end position="312"/>
    </location>
</feature>
<dbReference type="SMART" id="SM00849">
    <property type="entry name" value="Lactamase_B"/>
    <property type="match status" value="1"/>
</dbReference>
<keyword evidence="5 6" id="KW-0472">Membrane</keyword>
<feature type="transmembrane region" description="Helical" evidence="6">
    <location>
        <begin position="387"/>
        <end position="409"/>
    </location>
</feature>
<dbReference type="InterPro" id="IPR004477">
    <property type="entry name" value="ComEC_N"/>
</dbReference>
<evidence type="ECO:0000256" key="3">
    <source>
        <dbReference type="ARBA" id="ARBA00022692"/>
    </source>
</evidence>
<feature type="domain" description="Metallo-beta-lactamase" evidence="7">
    <location>
        <begin position="536"/>
        <end position="721"/>
    </location>
</feature>
<organism evidence="8 9">
    <name type="scientific">Luteimonas vadosa</name>
    <dbReference type="NCBI Taxonomy" id="1165507"/>
    <lineage>
        <taxon>Bacteria</taxon>
        <taxon>Pseudomonadati</taxon>
        <taxon>Pseudomonadota</taxon>
        <taxon>Gammaproteobacteria</taxon>
        <taxon>Lysobacterales</taxon>
        <taxon>Lysobacteraceae</taxon>
        <taxon>Luteimonas</taxon>
    </lineage>
</organism>
<feature type="transmembrane region" description="Helical" evidence="6">
    <location>
        <begin position="9"/>
        <end position="27"/>
    </location>
</feature>
<keyword evidence="2" id="KW-1003">Cell membrane</keyword>
<dbReference type="InterPro" id="IPR004797">
    <property type="entry name" value="Competence_ComEC/Rec2"/>
</dbReference>
<dbReference type="NCBIfam" id="TIGR00361">
    <property type="entry name" value="ComEC_Rec2"/>
    <property type="match status" value="1"/>
</dbReference>
<feature type="transmembrane region" description="Helical" evidence="6">
    <location>
        <begin position="33"/>
        <end position="51"/>
    </location>
</feature>
<evidence type="ECO:0000256" key="4">
    <source>
        <dbReference type="ARBA" id="ARBA00022989"/>
    </source>
</evidence>
<protein>
    <submittedName>
        <fullName evidence="8">DNA internalization-related competence protein ComEC/Rec2</fullName>
    </submittedName>
</protein>
<dbReference type="NCBIfam" id="TIGR00360">
    <property type="entry name" value="ComEC_N-term"/>
    <property type="match status" value="1"/>
</dbReference>
<dbReference type="PANTHER" id="PTHR30619:SF1">
    <property type="entry name" value="RECOMBINATION PROTEIN 2"/>
    <property type="match status" value="1"/>
</dbReference>
<dbReference type="SUPFAM" id="SSF56281">
    <property type="entry name" value="Metallo-hydrolase/oxidoreductase"/>
    <property type="match status" value="1"/>
</dbReference>
<evidence type="ECO:0000256" key="6">
    <source>
        <dbReference type="SAM" id="Phobius"/>
    </source>
</evidence>
<keyword evidence="3 6" id="KW-0812">Transmembrane</keyword>
<dbReference type="PROSITE" id="PS51257">
    <property type="entry name" value="PROKAR_LIPOPROTEIN"/>
    <property type="match status" value="1"/>
</dbReference>
<dbReference type="InterPro" id="IPR036866">
    <property type="entry name" value="RibonucZ/Hydroxyglut_hydro"/>
</dbReference>
<dbReference type="Pfam" id="PF13567">
    <property type="entry name" value="DUF4131"/>
    <property type="match status" value="1"/>
</dbReference>
<keyword evidence="4 6" id="KW-1133">Transmembrane helix</keyword>
<feature type="transmembrane region" description="Helical" evidence="6">
    <location>
        <begin position="333"/>
        <end position="350"/>
    </location>
</feature>
<dbReference type="InterPro" id="IPR025405">
    <property type="entry name" value="DUF4131"/>
</dbReference>
<dbReference type="Gene3D" id="3.60.15.10">
    <property type="entry name" value="Ribonuclease Z/Hydroxyacylglutathione hydrolase-like"/>
    <property type="match status" value="1"/>
</dbReference>